<sequence>MNPLRLTASGSTFIVQDSHPRPQQTGKLATIPAEILELIAENIDGPANRDIKALALSSARLFSILRPVYYKSGHHKNFATALFQADVPRLERHHETTPFPTDDVWFTHPTLCRCQDATQMHVRHRPIDIFLWGLINEVSKPRRRAQTISWLFSKGYQVNNWFEHAYDGTMTNMMPEVLVNLLQRDIAQDKANTVCKIIRFLSNQGISIPLWVRPDRAPAWYRETREVDQFIPDFHISGLHVNAYHLTTMEIAMRSHCPPALLEVLLQEYARRGCLFTSLELDTKAPPAALKDLYNAQIPLADTSLPWFFETPFENIIAGLYANLMESTGWEESYQGETVDIWARKTKLLMRFGALDEHEINLFLRVRRALKKIAELPYIPKSTSTNPSPATRQTEQDRWVILCDSVKRNFTKPELQSTLETWAEPENPGKTRRPHRFVFSADWNPWMNFYMSRKKRDRWVKFSENCLGTFNDFMVFQSDLITDTEWYDLVSFSDSNALPLWHEVQYSIWANGLELIMAES</sequence>
<keyword evidence="2" id="KW-1185">Reference proteome</keyword>
<dbReference type="OrthoDB" id="5026028at2759"/>
<comment type="caution">
    <text evidence="1">The sequence shown here is derived from an EMBL/GenBank/DDBJ whole genome shotgun (WGS) entry which is preliminary data.</text>
</comment>
<name>A0A8H4KF67_9HYPO</name>
<reference evidence="1" key="1">
    <citation type="submission" date="2020-01" db="EMBL/GenBank/DDBJ databases">
        <title>Identification and distribution of gene clusters putatively required for synthesis of sphingolipid metabolism inhibitors in phylogenetically diverse species of the filamentous fungus Fusarium.</title>
        <authorList>
            <person name="Kim H.-S."/>
            <person name="Busman M."/>
            <person name="Brown D.W."/>
            <person name="Divon H."/>
            <person name="Uhlig S."/>
            <person name="Proctor R.H."/>
        </authorList>
    </citation>
    <scope>NUCLEOTIDE SEQUENCE</scope>
    <source>
        <strain evidence="1">NRRL 53441</strain>
    </source>
</reference>
<gene>
    <name evidence="1" type="ORF">F53441_8109</name>
</gene>
<protein>
    <submittedName>
        <fullName evidence="1">Uncharacterized protein</fullName>
    </submittedName>
</protein>
<proteinExistence type="predicted"/>
<evidence type="ECO:0000313" key="1">
    <source>
        <dbReference type="EMBL" id="KAF4448523.1"/>
    </source>
</evidence>
<accession>A0A8H4KF67</accession>
<organism evidence="1 2">
    <name type="scientific">Fusarium austroafricanum</name>
    <dbReference type="NCBI Taxonomy" id="2364996"/>
    <lineage>
        <taxon>Eukaryota</taxon>
        <taxon>Fungi</taxon>
        <taxon>Dikarya</taxon>
        <taxon>Ascomycota</taxon>
        <taxon>Pezizomycotina</taxon>
        <taxon>Sordariomycetes</taxon>
        <taxon>Hypocreomycetidae</taxon>
        <taxon>Hypocreales</taxon>
        <taxon>Nectriaceae</taxon>
        <taxon>Fusarium</taxon>
        <taxon>Fusarium concolor species complex</taxon>
    </lineage>
</organism>
<dbReference type="Proteomes" id="UP000605986">
    <property type="component" value="Unassembled WGS sequence"/>
</dbReference>
<dbReference type="AlphaFoldDB" id="A0A8H4KF67"/>
<evidence type="ECO:0000313" key="2">
    <source>
        <dbReference type="Proteomes" id="UP000605986"/>
    </source>
</evidence>
<dbReference type="EMBL" id="JAADJG010000334">
    <property type="protein sequence ID" value="KAF4448523.1"/>
    <property type="molecule type" value="Genomic_DNA"/>
</dbReference>